<dbReference type="AlphaFoldDB" id="A0A9D1SE05"/>
<feature type="domain" description="Beta-lactamase class A catalytic" evidence="2">
    <location>
        <begin position="290"/>
        <end position="430"/>
    </location>
</feature>
<dbReference type="PROSITE" id="PS51257">
    <property type="entry name" value="PROKAR_LIPOPROTEIN"/>
    <property type="match status" value="1"/>
</dbReference>
<dbReference type="InterPro" id="IPR012338">
    <property type="entry name" value="Beta-lactam/transpept-like"/>
</dbReference>
<dbReference type="SUPFAM" id="SSF56601">
    <property type="entry name" value="beta-lactamase/transpeptidase-like"/>
    <property type="match status" value="1"/>
</dbReference>
<evidence type="ECO:0000259" key="2">
    <source>
        <dbReference type="Pfam" id="PF13354"/>
    </source>
</evidence>
<gene>
    <name evidence="3" type="ORF">IAA61_02230</name>
</gene>
<dbReference type="GO" id="GO:0030655">
    <property type="term" value="P:beta-lactam antibiotic catabolic process"/>
    <property type="evidence" value="ECO:0007669"/>
    <property type="project" value="InterPro"/>
</dbReference>
<dbReference type="PANTHER" id="PTHR35333:SF3">
    <property type="entry name" value="BETA-LACTAMASE-TYPE TRANSPEPTIDASE FOLD CONTAINING PROTEIN"/>
    <property type="match status" value="1"/>
</dbReference>
<accession>A0A9D1SE05</accession>
<reference evidence="3" key="1">
    <citation type="submission" date="2020-10" db="EMBL/GenBank/DDBJ databases">
        <authorList>
            <person name="Gilroy R."/>
        </authorList>
    </citation>
    <scope>NUCLEOTIDE SEQUENCE</scope>
    <source>
        <strain evidence="3">USAMLcec3-3695</strain>
    </source>
</reference>
<dbReference type="EMBL" id="DVNB01000024">
    <property type="protein sequence ID" value="HIU56616.1"/>
    <property type="molecule type" value="Genomic_DNA"/>
</dbReference>
<dbReference type="Pfam" id="PF13354">
    <property type="entry name" value="Beta-lactamase2"/>
    <property type="match status" value="1"/>
</dbReference>
<keyword evidence="1" id="KW-1133">Transmembrane helix</keyword>
<evidence type="ECO:0000256" key="1">
    <source>
        <dbReference type="SAM" id="Phobius"/>
    </source>
</evidence>
<keyword evidence="1" id="KW-0812">Transmembrane</keyword>
<reference evidence="3" key="2">
    <citation type="journal article" date="2021" name="PeerJ">
        <title>Extensive microbial diversity within the chicken gut microbiome revealed by metagenomics and culture.</title>
        <authorList>
            <person name="Gilroy R."/>
            <person name="Ravi A."/>
            <person name="Getino M."/>
            <person name="Pursley I."/>
            <person name="Horton D.L."/>
            <person name="Alikhan N.F."/>
            <person name="Baker D."/>
            <person name="Gharbi K."/>
            <person name="Hall N."/>
            <person name="Watson M."/>
            <person name="Adriaenssens E.M."/>
            <person name="Foster-Nyarko E."/>
            <person name="Jarju S."/>
            <person name="Secka A."/>
            <person name="Antonio M."/>
            <person name="Oren A."/>
            <person name="Chaudhuri R.R."/>
            <person name="La Ragione R."/>
            <person name="Hildebrand F."/>
            <person name="Pallen M.J."/>
        </authorList>
    </citation>
    <scope>NUCLEOTIDE SEQUENCE</scope>
    <source>
        <strain evidence="3">USAMLcec3-3695</strain>
    </source>
</reference>
<keyword evidence="1" id="KW-0472">Membrane</keyword>
<organism evidence="3 4">
    <name type="scientific">Candidatus Ornithomonoglobus merdipullorum</name>
    <dbReference type="NCBI Taxonomy" id="2840895"/>
    <lineage>
        <taxon>Bacteria</taxon>
        <taxon>Bacillati</taxon>
        <taxon>Bacillota</taxon>
        <taxon>Clostridia</taxon>
        <taxon>Candidatus Ornithomonoglobus</taxon>
    </lineage>
</organism>
<evidence type="ECO:0000313" key="3">
    <source>
        <dbReference type="EMBL" id="HIU56616.1"/>
    </source>
</evidence>
<sequence length="457" mass="50596">MRGKRRISKMGRAVRCAIRCAVLSVSAVVVSCIWFAAEVNDPDGSFMPVLADVNDDNRVYIETVYSEDLMKPSGGGSFGTENGMTASETAFVAVAVYEKLMGLPRSYETYYMMMDDYINKALEYGVWPVISASGEEPVTREDAAAVLAQLAEDGGGAGYTELKSLSGYDYAANALKLYNLGITLDKNAAYAFSPEIELKRGEMAELVTKLLKPETRMSISMPDYEALRSELESMMSGYDGDWSLFFEDYETGSSFSINSHQVFSASIMKLFVIQTVYQRIHEGLMRDSEELEELLYRMITYSDNDAWYAVTRRISGSTHSAGMAIVTDTAEDYGFSDTGTFYLGYQGNYNYTSADDCGAYLEMLLDGEIVSPEYSEKILDLMKQQQILYKIPAGVPDDVQTANKTGELDYMQGDAAIVYAPSGTYILVVLADDLTNAGNAQAEIRELSEYVYNYLNG</sequence>
<dbReference type="Proteomes" id="UP000824109">
    <property type="component" value="Unassembled WGS sequence"/>
</dbReference>
<dbReference type="Gene3D" id="3.40.710.10">
    <property type="entry name" value="DD-peptidase/beta-lactamase superfamily"/>
    <property type="match status" value="1"/>
</dbReference>
<comment type="caution">
    <text evidence="3">The sequence shown here is derived from an EMBL/GenBank/DDBJ whole genome shotgun (WGS) entry which is preliminary data.</text>
</comment>
<dbReference type="GO" id="GO:0046677">
    <property type="term" value="P:response to antibiotic"/>
    <property type="evidence" value="ECO:0007669"/>
    <property type="project" value="InterPro"/>
</dbReference>
<dbReference type="GO" id="GO:0008800">
    <property type="term" value="F:beta-lactamase activity"/>
    <property type="evidence" value="ECO:0007669"/>
    <property type="project" value="InterPro"/>
</dbReference>
<feature type="transmembrane region" description="Helical" evidence="1">
    <location>
        <begin position="20"/>
        <end position="37"/>
    </location>
</feature>
<protein>
    <submittedName>
        <fullName evidence="3">Serine hydrolase</fullName>
    </submittedName>
</protein>
<dbReference type="InterPro" id="IPR000871">
    <property type="entry name" value="Beta-lactam_class-A"/>
</dbReference>
<keyword evidence="3" id="KW-0378">Hydrolase</keyword>
<name>A0A9D1SE05_9FIRM</name>
<dbReference type="InterPro" id="IPR045155">
    <property type="entry name" value="Beta-lactam_cat"/>
</dbReference>
<proteinExistence type="predicted"/>
<evidence type="ECO:0000313" key="4">
    <source>
        <dbReference type="Proteomes" id="UP000824109"/>
    </source>
</evidence>
<dbReference type="PANTHER" id="PTHR35333">
    <property type="entry name" value="BETA-LACTAMASE"/>
    <property type="match status" value="1"/>
</dbReference>